<dbReference type="GO" id="GO:0004674">
    <property type="term" value="F:protein serine/threonine kinase activity"/>
    <property type="evidence" value="ECO:0007669"/>
    <property type="project" value="UniProtKB-KW"/>
</dbReference>
<evidence type="ECO:0000256" key="15">
    <source>
        <dbReference type="ARBA" id="ARBA00023180"/>
    </source>
</evidence>
<reference evidence="26" key="1">
    <citation type="submission" date="2022-07" db="EMBL/GenBank/DDBJ databases">
        <authorList>
            <person name="Macas J."/>
            <person name="Novak P."/>
            <person name="Neumann P."/>
        </authorList>
    </citation>
    <scope>NUCLEOTIDE SEQUENCE</scope>
</reference>
<keyword evidence="10" id="KW-0418">Kinase</keyword>
<name>A0AAV0DMQ3_9ASTE</name>
<accession>A0AAV0DMQ3</accession>
<dbReference type="Pfam" id="PF07714">
    <property type="entry name" value="PK_Tyr_Ser-Thr"/>
    <property type="match status" value="1"/>
</dbReference>
<evidence type="ECO:0000256" key="3">
    <source>
        <dbReference type="ARBA" id="ARBA00022536"/>
    </source>
</evidence>
<sequence length="799" mass="87619">MQPIRKFVVCLQLASFILHLLLLSPPTIAQTPPSKATTTTTTITKGATITKPGCPRKCGNLTVPYPFGVGLGSGCALNPSLEINCNASNNPPTPLITSNQLHVYDISDSHVWISNSVTTRCYTSTGGMLGQKSAGIDLGDSSPYTFSDKNKFTVVGCDDSAVMIGHNLGNGKNFANGCAVSCNKPEDVIGGSCIGSAGCCQITIPNGLKTANVTNMRSPSGHARVWSGNPCGYAFIGEAGRYSFRGSGDLKNPNFSTMVGESVPIVLDWAIGNLSCEGARKKDDYACKEKSHCVDVDYDSGGYRCSCDDGYRGNPYISLGCQDIDECEDPNENPCEKICTNTPLGSYTCSCPDGYTGDGKKNGQGCVATGSEFPWIKFSVGLGIGFLSLIGGATWLYFFVKKRKLIQLRQQFFEQNGGLILNQRITTTVDGAGVDATKIFTAEELKTATNNYSSDRELGRGGNGVVYKGILPDNRVVAIKKSKTMDESKIEEFINEVVILTQVNHRNVVKLIGCCLEVEVPMLVYEYISHGTLYEHIHKPDGSSDWLSWETRLRIATETAGALAYLHSSASIPIFHRDVKSANILLDDNYIAKVSDFGASRLIPLDQTHIATLVQGTFGYLDPEYFRTGQLTEKSDVYSFGVVICELLTGMKPVSRERSEEERNLAAYVVRSMDKNQLFKILDRRVLKEAAMEQTERVAELARRCVHLNGRDRPTMKEVVMELERLRKFNKEMWNRELRIPRDDVIAVGQMDGQEESSSSLDLYTLPLNSTAFNSEYSRQYTNSSTSSRPTFPINTSPR</sequence>
<dbReference type="GO" id="GO:0007166">
    <property type="term" value="P:cell surface receptor signaling pathway"/>
    <property type="evidence" value="ECO:0007669"/>
    <property type="project" value="InterPro"/>
</dbReference>
<dbReference type="InterPro" id="IPR001245">
    <property type="entry name" value="Ser-Thr/Tyr_kinase_cat_dom"/>
</dbReference>
<dbReference type="GO" id="GO:0005886">
    <property type="term" value="C:plasma membrane"/>
    <property type="evidence" value="ECO:0007669"/>
    <property type="project" value="TreeGrafter"/>
</dbReference>
<evidence type="ECO:0000256" key="21">
    <source>
        <dbReference type="SAM" id="MobiDB-lite"/>
    </source>
</evidence>
<dbReference type="PROSITE" id="PS50026">
    <property type="entry name" value="EGF_3"/>
    <property type="match status" value="1"/>
</dbReference>
<dbReference type="FunFam" id="1.10.510.10:FF:000084">
    <property type="entry name" value="Wall-associated receptor kinase 2"/>
    <property type="match status" value="1"/>
</dbReference>
<dbReference type="CDD" id="cd00054">
    <property type="entry name" value="EGF_CA"/>
    <property type="match status" value="1"/>
</dbReference>
<dbReference type="EMBL" id="CAMAPF010000130">
    <property type="protein sequence ID" value="CAH9105265.1"/>
    <property type="molecule type" value="Genomic_DNA"/>
</dbReference>
<dbReference type="SUPFAM" id="SSF57196">
    <property type="entry name" value="EGF/Laminin"/>
    <property type="match status" value="1"/>
</dbReference>
<keyword evidence="7 23" id="KW-0732">Signal</keyword>
<evidence type="ECO:0000256" key="5">
    <source>
        <dbReference type="ARBA" id="ARBA00022679"/>
    </source>
</evidence>
<dbReference type="FunFam" id="2.10.25.10:FF:000038">
    <property type="entry name" value="Fibrillin 2"/>
    <property type="match status" value="1"/>
</dbReference>
<evidence type="ECO:0000256" key="1">
    <source>
        <dbReference type="ARBA" id="ARBA00004479"/>
    </source>
</evidence>
<dbReference type="EMBL" id="CAMAPF010001035">
    <property type="protein sequence ID" value="CAH9142035.1"/>
    <property type="molecule type" value="Genomic_DNA"/>
</dbReference>
<feature type="chain" id="PRO_5044713362" description="Wall-associated receptor kinase 2-like" evidence="23">
    <location>
        <begin position="30"/>
        <end position="799"/>
    </location>
</feature>
<keyword evidence="8" id="KW-0677">Repeat</keyword>
<feature type="signal peptide" evidence="23">
    <location>
        <begin position="1"/>
        <end position="29"/>
    </location>
</feature>
<dbReference type="InterPro" id="IPR008271">
    <property type="entry name" value="Ser/Thr_kinase_AS"/>
</dbReference>
<comment type="subcellular location">
    <subcellularLocation>
        <location evidence="1">Membrane</location>
        <topology evidence="1">Single-pass type I membrane protein</topology>
    </subcellularLocation>
</comment>
<organism evidence="26 28">
    <name type="scientific">Cuscuta epithymum</name>
    <dbReference type="NCBI Taxonomy" id="186058"/>
    <lineage>
        <taxon>Eukaryota</taxon>
        <taxon>Viridiplantae</taxon>
        <taxon>Streptophyta</taxon>
        <taxon>Embryophyta</taxon>
        <taxon>Tracheophyta</taxon>
        <taxon>Spermatophyta</taxon>
        <taxon>Magnoliopsida</taxon>
        <taxon>eudicotyledons</taxon>
        <taxon>Gunneridae</taxon>
        <taxon>Pentapetalae</taxon>
        <taxon>asterids</taxon>
        <taxon>lamiids</taxon>
        <taxon>Solanales</taxon>
        <taxon>Convolvulaceae</taxon>
        <taxon>Cuscuteae</taxon>
        <taxon>Cuscuta</taxon>
        <taxon>Cuscuta subgen. Cuscuta</taxon>
    </lineage>
</organism>
<evidence type="ECO:0000256" key="6">
    <source>
        <dbReference type="ARBA" id="ARBA00022692"/>
    </source>
</evidence>
<dbReference type="PANTHER" id="PTHR27005:SF283">
    <property type="entry name" value="OS02G0633066 PROTEIN"/>
    <property type="match status" value="1"/>
</dbReference>
<evidence type="ECO:0000256" key="11">
    <source>
        <dbReference type="ARBA" id="ARBA00022840"/>
    </source>
</evidence>
<comment type="function">
    <text evidence="18">Serine/threonine-protein kinase that may function as a signaling receptor of extracellular matrix component. Binding to pectin may have significance in the control of cell expansion, morphogenesis and development.</text>
</comment>
<dbReference type="CDD" id="cd14066">
    <property type="entry name" value="STKc_IRAK"/>
    <property type="match status" value="1"/>
</dbReference>
<dbReference type="InterPro" id="IPR025287">
    <property type="entry name" value="WAK_GUB"/>
</dbReference>
<evidence type="ECO:0000256" key="19">
    <source>
        <dbReference type="PROSITE-ProRule" id="PRU00076"/>
    </source>
</evidence>
<evidence type="ECO:0000256" key="17">
    <source>
        <dbReference type="ARBA" id="ARBA00047951"/>
    </source>
</evidence>
<keyword evidence="5" id="KW-0808">Transferase</keyword>
<evidence type="ECO:0000256" key="4">
    <source>
        <dbReference type="ARBA" id="ARBA00022553"/>
    </source>
</evidence>
<dbReference type="Gene3D" id="3.30.200.20">
    <property type="entry name" value="Phosphorylase Kinase, domain 1"/>
    <property type="match status" value="1"/>
</dbReference>
<evidence type="ECO:0000256" key="9">
    <source>
        <dbReference type="ARBA" id="ARBA00022741"/>
    </source>
</evidence>
<evidence type="ECO:0000256" key="23">
    <source>
        <dbReference type="SAM" id="SignalP"/>
    </source>
</evidence>
<dbReference type="InterPro" id="IPR000742">
    <property type="entry name" value="EGF"/>
</dbReference>
<dbReference type="PANTHER" id="PTHR27005">
    <property type="entry name" value="WALL-ASSOCIATED RECEPTOR KINASE-LIKE 21"/>
    <property type="match status" value="1"/>
</dbReference>
<protein>
    <recommendedName>
        <fullName evidence="29">Wall-associated receptor kinase 2-like</fullName>
    </recommendedName>
</protein>
<keyword evidence="6 22" id="KW-0812">Transmembrane</keyword>
<evidence type="ECO:0000313" key="27">
    <source>
        <dbReference type="EMBL" id="CAH9142035.1"/>
    </source>
</evidence>
<dbReference type="GO" id="GO:0005509">
    <property type="term" value="F:calcium ion binding"/>
    <property type="evidence" value="ECO:0007669"/>
    <property type="project" value="InterPro"/>
</dbReference>
<feature type="region of interest" description="Disordered" evidence="21">
    <location>
        <begin position="779"/>
        <end position="799"/>
    </location>
</feature>
<dbReference type="InterPro" id="IPR001881">
    <property type="entry name" value="EGF-like_Ca-bd_dom"/>
</dbReference>
<dbReference type="InterPro" id="IPR017441">
    <property type="entry name" value="Protein_kinase_ATP_BS"/>
</dbReference>
<dbReference type="InterPro" id="IPR011009">
    <property type="entry name" value="Kinase-like_dom_sf"/>
</dbReference>
<evidence type="ECO:0000256" key="16">
    <source>
        <dbReference type="ARBA" id="ARBA00047558"/>
    </source>
</evidence>
<dbReference type="GO" id="GO:0030247">
    <property type="term" value="F:polysaccharide binding"/>
    <property type="evidence" value="ECO:0007669"/>
    <property type="project" value="InterPro"/>
</dbReference>
<keyword evidence="14" id="KW-1015">Disulfide bond</keyword>
<evidence type="ECO:0000256" key="8">
    <source>
        <dbReference type="ARBA" id="ARBA00022737"/>
    </source>
</evidence>
<dbReference type="SMART" id="SM00220">
    <property type="entry name" value="S_TKc"/>
    <property type="match status" value="1"/>
</dbReference>
<dbReference type="Pfam" id="PF07645">
    <property type="entry name" value="EGF_CA"/>
    <property type="match status" value="2"/>
</dbReference>
<feature type="binding site" evidence="20">
    <location>
        <position position="481"/>
    </location>
    <ligand>
        <name>ATP</name>
        <dbReference type="ChEBI" id="CHEBI:30616"/>
    </ligand>
</feature>
<gene>
    <name evidence="26" type="ORF">CEPIT_LOCUS17135</name>
    <name evidence="27" type="ORF">CEPIT_LOCUS39593</name>
</gene>
<dbReference type="PROSITE" id="PS00107">
    <property type="entry name" value="PROTEIN_KINASE_ATP"/>
    <property type="match status" value="1"/>
</dbReference>
<evidence type="ECO:0000313" key="28">
    <source>
        <dbReference type="Proteomes" id="UP001152523"/>
    </source>
</evidence>
<comment type="caution">
    <text evidence="19">Lacks conserved residue(s) required for the propagation of feature annotation.</text>
</comment>
<dbReference type="FunFam" id="3.30.200.20:FF:000043">
    <property type="entry name" value="Wall-associated receptor kinase 2"/>
    <property type="match status" value="1"/>
</dbReference>
<dbReference type="GO" id="GO:0005524">
    <property type="term" value="F:ATP binding"/>
    <property type="evidence" value="ECO:0007669"/>
    <property type="project" value="UniProtKB-UniRule"/>
</dbReference>
<comment type="catalytic activity">
    <reaction evidence="16">
        <text>L-seryl-[protein] + ATP = O-phospho-L-seryl-[protein] + ADP + H(+)</text>
        <dbReference type="Rhea" id="RHEA:17989"/>
        <dbReference type="Rhea" id="RHEA-COMP:9863"/>
        <dbReference type="Rhea" id="RHEA-COMP:11604"/>
        <dbReference type="ChEBI" id="CHEBI:15378"/>
        <dbReference type="ChEBI" id="CHEBI:29999"/>
        <dbReference type="ChEBI" id="CHEBI:30616"/>
        <dbReference type="ChEBI" id="CHEBI:83421"/>
        <dbReference type="ChEBI" id="CHEBI:456216"/>
    </reaction>
</comment>
<feature type="transmembrane region" description="Helical" evidence="22">
    <location>
        <begin position="375"/>
        <end position="400"/>
    </location>
</feature>
<evidence type="ECO:0000256" key="12">
    <source>
        <dbReference type="ARBA" id="ARBA00022989"/>
    </source>
</evidence>
<feature type="domain" description="Protein kinase" evidence="24">
    <location>
        <begin position="452"/>
        <end position="726"/>
    </location>
</feature>
<dbReference type="SMART" id="SM00181">
    <property type="entry name" value="EGF"/>
    <property type="match status" value="2"/>
</dbReference>
<dbReference type="SUPFAM" id="SSF56112">
    <property type="entry name" value="Protein kinase-like (PK-like)"/>
    <property type="match status" value="1"/>
</dbReference>
<comment type="catalytic activity">
    <reaction evidence="17">
        <text>L-threonyl-[protein] + ATP = O-phospho-L-threonyl-[protein] + ADP + H(+)</text>
        <dbReference type="Rhea" id="RHEA:46608"/>
        <dbReference type="Rhea" id="RHEA-COMP:11060"/>
        <dbReference type="Rhea" id="RHEA-COMP:11605"/>
        <dbReference type="ChEBI" id="CHEBI:15378"/>
        <dbReference type="ChEBI" id="CHEBI:30013"/>
        <dbReference type="ChEBI" id="CHEBI:30616"/>
        <dbReference type="ChEBI" id="CHEBI:61977"/>
        <dbReference type="ChEBI" id="CHEBI:456216"/>
    </reaction>
</comment>
<evidence type="ECO:0000256" key="22">
    <source>
        <dbReference type="SAM" id="Phobius"/>
    </source>
</evidence>
<keyword evidence="11 20" id="KW-0067">ATP-binding</keyword>
<comment type="caution">
    <text evidence="26">The sequence shown here is derived from an EMBL/GenBank/DDBJ whole genome shotgun (WGS) entry which is preliminary data.</text>
</comment>
<keyword evidence="13 22" id="KW-0472">Membrane</keyword>
<dbReference type="Pfam" id="PF13947">
    <property type="entry name" value="GUB_WAK_bind"/>
    <property type="match status" value="1"/>
</dbReference>
<evidence type="ECO:0000259" key="25">
    <source>
        <dbReference type="PROSITE" id="PS50026"/>
    </source>
</evidence>
<dbReference type="InterPro" id="IPR000719">
    <property type="entry name" value="Prot_kinase_dom"/>
</dbReference>
<dbReference type="AlphaFoldDB" id="A0AAV0DMQ3"/>
<keyword evidence="15" id="KW-0325">Glycoprotein</keyword>
<evidence type="ECO:0000256" key="13">
    <source>
        <dbReference type="ARBA" id="ARBA00023136"/>
    </source>
</evidence>
<evidence type="ECO:0000256" key="2">
    <source>
        <dbReference type="ARBA" id="ARBA00022527"/>
    </source>
</evidence>
<keyword evidence="9 20" id="KW-0547">Nucleotide-binding</keyword>
<dbReference type="PROSITE" id="PS00108">
    <property type="entry name" value="PROTEIN_KINASE_ST"/>
    <property type="match status" value="1"/>
</dbReference>
<evidence type="ECO:0000256" key="10">
    <source>
        <dbReference type="ARBA" id="ARBA00022777"/>
    </source>
</evidence>
<dbReference type="SMART" id="SM00179">
    <property type="entry name" value="EGF_CA"/>
    <property type="match status" value="1"/>
</dbReference>
<keyword evidence="4" id="KW-0597">Phosphoprotein</keyword>
<evidence type="ECO:0000259" key="24">
    <source>
        <dbReference type="PROSITE" id="PS50011"/>
    </source>
</evidence>
<proteinExistence type="predicted"/>
<evidence type="ECO:0000313" key="26">
    <source>
        <dbReference type="EMBL" id="CAH9105265.1"/>
    </source>
</evidence>
<evidence type="ECO:0000256" key="18">
    <source>
        <dbReference type="ARBA" id="ARBA00058961"/>
    </source>
</evidence>
<keyword evidence="2" id="KW-0723">Serine/threonine-protein kinase</keyword>
<dbReference type="Proteomes" id="UP001152523">
    <property type="component" value="Unassembled WGS sequence"/>
</dbReference>
<evidence type="ECO:0000256" key="14">
    <source>
        <dbReference type="ARBA" id="ARBA00023157"/>
    </source>
</evidence>
<feature type="domain" description="EGF-like" evidence="25">
    <location>
        <begin position="323"/>
        <end position="358"/>
    </location>
</feature>
<keyword evidence="28" id="KW-1185">Reference proteome</keyword>
<dbReference type="PROSITE" id="PS50011">
    <property type="entry name" value="PROTEIN_KINASE_DOM"/>
    <property type="match status" value="1"/>
</dbReference>
<evidence type="ECO:0000256" key="7">
    <source>
        <dbReference type="ARBA" id="ARBA00022729"/>
    </source>
</evidence>
<keyword evidence="3 19" id="KW-0245">EGF-like domain</keyword>
<evidence type="ECO:0000256" key="20">
    <source>
        <dbReference type="PROSITE-ProRule" id="PRU10141"/>
    </source>
</evidence>
<evidence type="ECO:0008006" key="29">
    <source>
        <dbReference type="Google" id="ProtNLM"/>
    </source>
</evidence>
<dbReference type="InterPro" id="IPR049883">
    <property type="entry name" value="NOTCH1_EGF-like"/>
</dbReference>
<keyword evidence="12 22" id="KW-1133">Transmembrane helix</keyword>
<dbReference type="InterPro" id="IPR045274">
    <property type="entry name" value="WAK-like"/>
</dbReference>
<dbReference type="Gene3D" id="1.10.510.10">
    <property type="entry name" value="Transferase(Phosphotransferase) domain 1"/>
    <property type="match status" value="1"/>
</dbReference>
<dbReference type="Gene3D" id="2.10.25.10">
    <property type="entry name" value="Laminin"/>
    <property type="match status" value="2"/>
</dbReference>